<sequence>MTWVSPFWGRVWALVPRYVVRDLPHSVVRCRSLSETSMACQWLSRSSNATNRIALVISRQCLGKREIHSVSGASKMVFVVPP</sequence>
<accession>A0A2M3ZXT6</accession>
<reference evidence="1" key="1">
    <citation type="submission" date="2018-01" db="EMBL/GenBank/DDBJ databases">
        <title>An insight into the sialome of Amazonian anophelines.</title>
        <authorList>
            <person name="Ribeiro J.M."/>
            <person name="Scarpassa V."/>
            <person name="Calvo E."/>
        </authorList>
    </citation>
    <scope>NUCLEOTIDE SEQUENCE</scope>
    <source>
        <tissue evidence="1">Salivary glands</tissue>
    </source>
</reference>
<dbReference type="EMBL" id="GGFM01012531">
    <property type="protein sequence ID" value="MBW33282.1"/>
    <property type="molecule type" value="Transcribed_RNA"/>
</dbReference>
<evidence type="ECO:0000313" key="1">
    <source>
        <dbReference type="EMBL" id="MBW33282.1"/>
    </source>
</evidence>
<organism evidence="1">
    <name type="scientific">Anopheles braziliensis</name>
    <dbReference type="NCBI Taxonomy" id="58242"/>
    <lineage>
        <taxon>Eukaryota</taxon>
        <taxon>Metazoa</taxon>
        <taxon>Ecdysozoa</taxon>
        <taxon>Arthropoda</taxon>
        <taxon>Hexapoda</taxon>
        <taxon>Insecta</taxon>
        <taxon>Pterygota</taxon>
        <taxon>Neoptera</taxon>
        <taxon>Endopterygota</taxon>
        <taxon>Diptera</taxon>
        <taxon>Nematocera</taxon>
        <taxon>Culicoidea</taxon>
        <taxon>Culicidae</taxon>
        <taxon>Anophelinae</taxon>
        <taxon>Anopheles</taxon>
    </lineage>
</organism>
<dbReference type="AlphaFoldDB" id="A0A2M3ZXT6"/>
<protein>
    <submittedName>
        <fullName evidence="1">Putative secreted peptide</fullName>
    </submittedName>
</protein>
<name>A0A2M3ZXT6_9DIPT</name>
<proteinExistence type="predicted"/>